<sequence>MVVFSPQKPLRILHKALLMPKIISEAKMIVQLFERLADQRASERLRKRKQRIRTWKLRKPSRVSQLMIDDNIASINSQDKKTETHTLKSRPPKPQPHIQGPVDHPPQQIRLRIATYQVSNHHAENL</sequence>
<keyword evidence="3" id="KW-1185">Reference proteome</keyword>
<dbReference type="VEuPathDB" id="FungiDB:Z517_12390"/>
<dbReference type="EMBL" id="KN846977">
    <property type="protein sequence ID" value="KIW74450.1"/>
    <property type="molecule type" value="Genomic_DNA"/>
</dbReference>
<feature type="region of interest" description="Disordered" evidence="1">
    <location>
        <begin position="73"/>
        <end position="106"/>
    </location>
</feature>
<dbReference type="AlphaFoldDB" id="A0A0D2G6W2"/>
<reference evidence="2 3" key="1">
    <citation type="submission" date="2015-01" db="EMBL/GenBank/DDBJ databases">
        <title>The Genome Sequence of Fonsecaea pedrosoi CBS 271.37.</title>
        <authorList>
            <consortium name="The Broad Institute Genomics Platform"/>
            <person name="Cuomo C."/>
            <person name="de Hoog S."/>
            <person name="Gorbushina A."/>
            <person name="Stielow B."/>
            <person name="Teixiera M."/>
            <person name="Abouelleil A."/>
            <person name="Chapman S.B."/>
            <person name="Priest M."/>
            <person name="Young S.K."/>
            <person name="Wortman J."/>
            <person name="Nusbaum C."/>
            <person name="Birren B."/>
        </authorList>
    </citation>
    <scope>NUCLEOTIDE SEQUENCE [LARGE SCALE GENOMIC DNA]</scope>
    <source>
        <strain evidence="2 3">CBS 271.37</strain>
    </source>
</reference>
<evidence type="ECO:0000256" key="1">
    <source>
        <dbReference type="SAM" id="MobiDB-lite"/>
    </source>
</evidence>
<name>A0A0D2G6W2_9EURO</name>
<evidence type="ECO:0000313" key="3">
    <source>
        <dbReference type="Proteomes" id="UP000053029"/>
    </source>
</evidence>
<proteinExistence type="predicted"/>
<dbReference type="RefSeq" id="XP_013278258.1">
    <property type="nucleotide sequence ID" value="XM_013422804.1"/>
</dbReference>
<organism evidence="2 3">
    <name type="scientific">Fonsecaea pedrosoi CBS 271.37</name>
    <dbReference type="NCBI Taxonomy" id="1442368"/>
    <lineage>
        <taxon>Eukaryota</taxon>
        <taxon>Fungi</taxon>
        <taxon>Dikarya</taxon>
        <taxon>Ascomycota</taxon>
        <taxon>Pezizomycotina</taxon>
        <taxon>Eurotiomycetes</taxon>
        <taxon>Chaetothyriomycetidae</taxon>
        <taxon>Chaetothyriales</taxon>
        <taxon>Herpotrichiellaceae</taxon>
        <taxon>Fonsecaea</taxon>
    </lineage>
</organism>
<dbReference type="Proteomes" id="UP000053029">
    <property type="component" value="Unassembled WGS sequence"/>
</dbReference>
<dbReference type="HOGENOM" id="CLU_1981648_0_0_1"/>
<dbReference type="GeneID" id="25311880"/>
<evidence type="ECO:0000313" key="2">
    <source>
        <dbReference type="EMBL" id="KIW74450.1"/>
    </source>
</evidence>
<accession>A0A0D2G6W2</accession>
<gene>
    <name evidence="2" type="ORF">Z517_12390</name>
</gene>
<protein>
    <submittedName>
        <fullName evidence="2">Uncharacterized protein</fullName>
    </submittedName>
</protein>